<dbReference type="Proteomes" id="UP000543556">
    <property type="component" value="Unassembled WGS sequence"/>
</dbReference>
<comment type="caution">
    <text evidence="1">The sequence shown here is derived from an EMBL/GenBank/DDBJ whole genome shotgun (WGS) entry which is preliminary data.</text>
</comment>
<name>A0A7Y7M1A3_9MICC</name>
<evidence type="ECO:0000313" key="1">
    <source>
        <dbReference type="EMBL" id="NVM96864.1"/>
    </source>
</evidence>
<keyword evidence="2" id="KW-1185">Reference proteome</keyword>
<dbReference type="AlphaFoldDB" id="A0A7Y7M1A3"/>
<gene>
    <name evidence="1" type="ORF">G6034_18515</name>
</gene>
<sequence length="61" mass="5976">MDEQPTGDPAVDAIVARAAGASALPTGGHNLLFTSLMEALQRELDADPAADMAGGPANGAG</sequence>
<dbReference type="EMBL" id="JAAMFM010000043">
    <property type="protein sequence ID" value="NVM96864.1"/>
    <property type="molecule type" value="Genomic_DNA"/>
</dbReference>
<evidence type="ECO:0000313" key="2">
    <source>
        <dbReference type="Proteomes" id="UP000543556"/>
    </source>
</evidence>
<proteinExistence type="predicted"/>
<dbReference type="RefSeq" id="WP_176636568.1">
    <property type="nucleotide sequence ID" value="NZ_JAAMFM010000043.1"/>
</dbReference>
<reference evidence="1 2" key="1">
    <citation type="submission" date="2020-02" db="EMBL/GenBank/DDBJ databases">
        <title>Genome sequence of strain AETb3-4.</title>
        <authorList>
            <person name="Gao J."/>
            <person name="Zhang X."/>
        </authorList>
    </citation>
    <scope>NUCLEOTIDE SEQUENCE [LARGE SCALE GENOMIC DNA]</scope>
    <source>
        <strain evidence="1 2">AETb3-4</strain>
    </source>
</reference>
<accession>A0A7Y7M1A3</accession>
<organism evidence="1 2">
    <name type="scientific">Arthrobacter wenxiniae</name>
    <dbReference type="NCBI Taxonomy" id="2713570"/>
    <lineage>
        <taxon>Bacteria</taxon>
        <taxon>Bacillati</taxon>
        <taxon>Actinomycetota</taxon>
        <taxon>Actinomycetes</taxon>
        <taxon>Micrococcales</taxon>
        <taxon>Micrococcaceae</taxon>
        <taxon>Arthrobacter</taxon>
    </lineage>
</organism>
<protein>
    <submittedName>
        <fullName evidence="1">Uncharacterized protein</fullName>
    </submittedName>
</protein>